<comment type="caution">
    <text evidence="1">The sequence shown here is derived from an EMBL/GenBank/DDBJ whole genome shotgun (WGS) entry which is preliminary data.</text>
</comment>
<name>A0A841U470_9BACL</name>
<protein>
    <submittedName>
        <fullName evidence="1">Uncharacterized protein</fullName>
    </submittedName>
</protein>
<dbReference type="RefSeq" id="WP_185136760.1">
    <property type="nucleotide sequence ID" value="NZ_BORM01000010.1"/>
</dbReference>
<evidence type="ECO:0000313" key="2">
    <source>
        <dbReference type="Proteomes" id="UP000553776"/>
    </source>
</evidence>
<gene>
    <name evidence="1" type="ORF">H7B90_15300</name>
</gene>
<sequence length="47" mass="5180">MRQGLKLKFSLLVNDNDGRGREGWAEYNGGIGTSKDVHAFGDVFLLP</sequence>
<dbReference type="Proteomes" id="UP000553776">
    <property type="component" value="Unassembled WGS sequence"/>
</dbReference>
<reference evidence="1 2" key="1">
    <citation type="submission" date="2020-08" db="EMBL/GenBank/DDBJ databases">
        <title>Cohnella phylogeny.</title>
        <authorList>
            <person name="Dunlap C."/>
        </authorList>
    </citation>
    <scope>NUCLEOTIDE SEQUENCE [LARGE SCALE GENOMIC DNA]</scope>
    <source>
        <strain evidence="1 2">DSM 25239</strain>
    </source>
</reference>
<proteinExistence type="predicted"/>
<keyword evidence="2" id="KW-1185">Reference proteome</keyword>
<organism evidence="1 2">
    <name type="scientific">Cohnella xylanilytica</name>
    <dbReference type="NCBI Taxonomy" id="557555"/>
    <lineage>
        <taxon>Bacteria</taxon>
        <taxon>Bacillati</taxon>
        <taxon>Bacillota</taxon>
        <taxon>Bacilli</taxon>
        <taxon>Bacillales</taxon>
        <taxon>Paenibacillaceae</taxon>
        <taxon>Cohnella</taxon>
    </lineage>
</organism>
<dbReference type="AlphaFoldDB" id="A0A841U470"/>
<accession>A0A841U470</accession>
<evidence type="ECO:0000313" key="1">
    <source>
        <dbReference type="EMBL" id="MBB6692774.1"/>
    </source>
</evidence>
<dbReference type="EMBL" id="JACJVR010000059">
    <property type="protein sequence ID" value="MBB6692774.1"/>
    <property type="molecule type" value="Genomic_DNA"/>
</dbReference>